<feature type="transmembrane region" description="Helical" evidence="1">
    <location>
        <begin position="273"/>
        <end position="291"/>
    </location>
</feature>
<dbReference type="InterPro" id="IPR018677">
    <property type="entry name" value="DUF2157"/>
</dbReference>
<reference evidence="3" key="1">
    <citation type="submission" date="2020-01" db="EMBL/GenBank/DDBJ databases">
        <authorList>
            <person name="Meier V. D."/>
            <person name="Meier V D."/>
        </authorList>
    </citation>
    <scope>NUCLEOTIDE SEQUENCE</scope>
    <source>
        <strain evidence="3">HLG_WM_MAG_08</strain>
    </source>
</reference>
<feature type="transmembrane region" description="Helical" evidence="1">
    <location>
        <begin position="213"/>
        <end position="233"/>
    </location>
</feature>
<feature type="transmembrane region" description="Helical" evidence="1">
    <location>
        <begin position="71"/>
        <end position="90"/>
    </location>
</feature>
<keyword evidence="1" id="KW-1133">Transmembrane helix</keyword>
<dbReference type="AlphaFoldDB" id="A0A6S6TMM4"/>
<protein>
    <submittedName>
        <fullName evidence="3">Predicted membrane protein</fullName>
    </submittedName>
</protein>
<feature type="transmembrane region" description="Helical" evidence="1">
    <location>
        <begin position="102"/>
        <end position="122"/>
    </location>
</feature>
<sequence length="402" mass="44908">MTGLEKKLLTWLDQGLINQEQLTAIGQYERRTGKSNSSHWWLYSLLILGSSIISLGIISLIAANWANIPDLVKLGTAFGLLSLLAATTLWQAETDSDYLYDALLTAFIILCLAVIGLIAQVFHLNGHWYNALLLWSAITLPVVLFAHQLFAYFLWSTLFIHAATWGAIALSSGSFSGNNAAQLPALFLLAPLLAAGGYVLTRLSQHLKLFRSSFFFWFQISGLVSLIFIDIIRSGGEMRSFELDWYIPAYIVAAILMTMIASNPAYRPLNKGLLISIILLLLLYFHPFILFDGETRYSFNALQAPGETVNFWTADDIRAPFLTILILFLYATHAGNIGHHRTFNAMTFLIGLRFVILYFQAMGGLAATGVGLILSGLMIIGIAWFWHKSRKRLQHWSEGLHE</sequence>
<proteinExistence type="predicted"/>
<feature type="transmembrane region" description="Helical" evidence="1">
    <location>
        <begin position="365"/>
        <end position="386"/>
    </location>
</feature>
<feature type="transmembrane region" description="Helical" evidence="1">
    <location>
        <begin position="245"/>
        <end position="266"/>
    </location>
</feature>
<accession>A0A6S6TMM4</accession>
<keyword evidence="1" id="KW-0472">Membrane</keyword>
<feature type="transmembrane region" description="Helical" evidence="1">
    <location>
        <begin position="128"/>
        <end position="146"/>
    </location>
</feature>
<feature type="transmembrane region" description="Helical" evidence="1">
    <location>
        <begin position="311"/>
        <end position="330"/>
    </location>
</feature>
<evidence type="ECO:0000259" key="2">
    <source>
        <dbReference type="Pfam" id="PF09925"/>
    </source>
</evidence>
<organism evidence="3">
    <name type="scientific">uncultured Thiotrichaceae bacterium</name>
    <dbReference type="NCBI Taxonomy" id="298394"/>
    <lineage>
        <taxon>Bacteria</taxon>
        <taxon>Pseudomonadati</taxon>
        <taxon>Pseudomonadota</taxon>
        <taxon>Gammaproteobacteria</taxon>
        <taxon>Thiotrichales</taxon>
        <taxon>Thiotrichaceae</taxon>
        <taxon>environmental samples</taxon>
    </lineage>
</organism>
<feature type="transmembrane region" description="Helical" evidence="1">
    <location>
        <begin position="40"/>
        <end position="65"/>
    </location>
</feature>
<dbReference type="Pfam" id="PF09925">
    <property type="entry name" value="DUF2157"/>
    <property type="match status" value="1"/>
</dbReference>
<evidence type="ECO:0000313" key="3">
    <source>
        <dbReference type="EMBL" id="CAA6817023.1"/>
    </source>
</evidence>
<feature type="domain" description="DUF2157" evidence="2">
    <location>
        <begin position="10"/>
        <end position="148"/>
    </location>
</feature>
<evidence type="ECO:0000256" key="1">
    <source>
        <dbReference type="SAM" id="Phobius"/>
    </source>
</evidence>
<keyword evidence="1" id="KW-0812">Transmembrane</keyword>
<gene>
    <name evidence="3" type="ORF">HELGO_WM46880</name>
</gene>
<feature type="transmembrane region" description="Helical" evidence="1">
    <location>
        <begin position="181"/>
        <end position="201"/>
    </location>
</feature>
<feature type="transmembrane region" description="Helical" evidence="1">
    <location>
        <begin position="342"/>
        <end position="359"/>
    </location>
</feature>
<name>A0A6S6TMM4_9GAMM</name>
<dbReference type="EMBL" id="CACVAV010000270">
    <property type="protein sequence ID" value="CAA6817023.1"/>
    <property type="molecule type" value="Genomic_DNA"/>
</dbReference>